<dbReference type="InterPro" id="IPR008969">
    <property type="entry name" value="CarboxyPept-like_regulatory"/>
</dbReference>
<dbReference type="AlphaFoldDB" id="A0A2P8GHP5"/>
<dbReference type="SUPFAM" id="SSF49464">
    <property type="entry name" value="Carboxypeptidase regulatory domain-like"/>
    <property type="match status" value="1"/>
</dbReference>
<protein>
    <submittedName>
        <fullName evidence="1">Carboxypeptidase family protein</fullName>
    </submittedName>
</protein>
<dbReference type="Gene3D" id="2.60.40.1120">
    <property type="entry name" value="Carboxypeptidase-like, regulatory domain"/>
    <property type="match status" value="1"/>
</dbReference>
<dbReference type="Proteomes" id="UP000240978">
    <property type="component" value="Unassembled WGS sequence"/>
</dbReference>
<dbReference type="RefSeq" id="WP_106601793.1">
    <property type="nucleotide sequence ID" value="NZ_PYGK01000003.1"/>
</dbReference>
<name>A0A2P8GHP5_9BACT</name>
<keyword evidence="1" id="KW-0645">Protease</keyword>
<comment type="caution">
    <text evidence="1">The sequence shown here is derived from an EMBL/GenBank/DDBJ whole genome shotgun (WGS) entry which is preliminary data.</text>
</comment>
<evidence type="ECO:0000313" key="2">
    <source>
        <dbReference type="Proteomes" id="UP000240978"/>
    </source>
</evidence>
<evidence type="ECO:0000313" key="1">
    <source>
        <dbReference type="EMBL" id="PSL33493.1"/>
    </source>
</evidence>
<dbReference type="OrthoDB" id="643452at2"/>
<sequence>MTSKTLLSLCCFVTVGVLFSCSKDQHSEPYLKKGDITGKVIIYDSLGRALSNHSGVVVTIDSTNLSAITDSTGAYTFKKVKTGRYSFTYKKNGYGTYRIIRQLHAGGPPTLLPVADVGKIYNGPPVSLFDYFGLGSPDNPQVVTYTEFQSPMRLPTASVLYIDTTPALTSTNFRAYIRYNAQQGFQNSMWYQTPDIDPHVIRADSILINARRLYFYLAFDNVRDIKYVDEQGRTIHPCTGTKLGSFMLSGSTFQENPNSSRQASDGIQLRFRHQ</sequence>
<dbReference type="EMBL" id="PYGK01000003">
    <property type="protein sequence ID" value="PSL33493.1"/>
    <property type="molecule type" value="Genomic_DNA"/>
</dbReference>
<reference evidence="1 2" key="1">
    <citation type="submission" date="2018-03" db="EMBL/GenBank/DDBJ databases">
        <title>Genomic Encyclopedia of Archaeal and Bacterial Type Strains, Phase II (KMG-II): from individual species to whole genera.</title>
        <authorList>
            <person name="Goeker M."/>
        </authorList>
    </citation>
    <scope>NUCLEOTIDE SEQUENCE [LARGE SCALE GENOMIC DNA]</scope>
    <source>
        <strain evidence="1 2">DSM 18107</strain>
    </source>
</reference>
<organism evidence="1 2">
    <name type="scientific">Chitinophaga ginsengisoli</name>
    <dbReference type="NCBI Taxonomy" id="363837"/>
    <lineage>
        <taxon>Bacteria</taxon>
        <taxon>Pseudomonadati</taxon>
        <taxon>Bacteroidota</taxon>
        <taxon>Chitinophagia</taxon>
        <taxon>Chitinophagales</taxon>
        <taxon>Chitinophagaceae</taxon>
        <taxon>Chitinophaga</taxon>
    </lineage>
</organism>
<keyword evidence="2" id="KW-1185">Reference proteome</keyword>
<keyword evidence="1" id="KW-0378">Hydrolase</keyword>
<dbReference type="GO" id="GO:0004180">
    <property type="term" value="F:carboxypeptidase activity"/>
    <property type="evidence" value="ECO:0007669"/>
    <property type="project" value="UniProtKB-KW"/>
</dbReference>
<keyword evidence="1" id="KW-0121">Carboxypeptidase</keyword>
<gene>
    <name evidence="1" type="ORF">CLV42_103476</name>
</gene>
<accession>A0A2P8GHP5</accession>
<proteinExistence type="predicted"/>
<dbReference type="PROSITE" id="PS51257">
    <property type="entry name" value="PROKAR_LIPOPROTEIN"/>
    <property type="match status" value="1"/>
</dbReference>
<dbReference type="Pfam" id="PF13620">
    <property type="entry name" value="CarboxypepD_reg"/>
    <property type="match status" value="1"/>
</dbReference>